<name>A0A645IT45_9ZZZZ</name>
<reference evidence="2" key="1">
    <citation type="submission" date="2019-08" db="EMBL/GenBank/DDBJ databases">
        <authorList>
            <person name="Kucharzyk K."/>
            <person name="Murdoch R.W."/>
            <person name="Higgins S."/>
            <person name="Loffler F."/>
        </authorList>
    </citation>
    <scope>NUCLEOTIDE SEQUENCE</scope>
</reference>
<comment type="caution">
    <text evidence="2">The sequence shown here is derived from an EMBL/GenBank/DDBJ whole genome shotgun (WGS) entry which is preliminary data.</text>
</comment>
<dbReference type="InterPro" id="IPR000979">
    <property type="entry name" value="Phosphodiesterase_MJ0936/Vps29"/>
</dbReference>
<accession>A0A645IT45</accession>
<dbReference type="Gene3D" id="3.60.21.10">
    <property type="match status" value="1"/>
</dbReference>
<dbReference type="InterPro" id="IPR029052">
    <property type="entry name" value="Metallo-depent_PP-like"/>
</dbReference>
<gene>
    <name evidence="2" type="ORF">SDC9_202219</name>
</gene>
<sequence length="142" mass="15955">MGRAIKALGQCDIIYHLGDYASDCKIIKENLNIPVITIRGNCDSKDEGVLEIVQEIEGINIFLTHGHNYGVNFNIFKLRFKALETDSKIVLYGHTHVGKIDIEEDIYFINPGSISEPRDGSKPSVAIIEINNRIIIPRLIHI</sequence>
<organism evidence="2">
    <name type="scientific">bioreactor metagenome</name>
    <dbReference type="NCBI Taxonomy" id="1076179"/>
    <lineage>
        <taxon>unclassified sequences</taxon>
        <taxon>metagenomes</taxon>
        <taxon>ecological metagenomes</taxon>
    </lineage>
</organism>
<dbReference type="NCBIfam" id="TIGR00040">
    <property type="entry name" value="yfcE"/>
    <property type="match status" value="1"/>
</dbReference>
<evidence type="ECO:0000259" key="1">
    <source>
        <dbReference type="Pfam" id="PF12850"/>
    </source>
</evidence>
<proteinExistence type="predicted"/>
<feature type="domain" description="Calcineurin-like phosphoesterase" evidence="1">
    <location>
        <begin position="4"/>
        <end position="132"/>
    </location>
</feature>
<dbReference type="PANTHER" id="PTHR11124">
    <property type="entry name" value="VACUOLAR SORTING PROTEIN VPS29"/>
    <property type="match status" value="1"/>
</dbReference>
<dbReference type="SUPFAM" id="SSF56300">
    <property type="entry name" value="Metallo-dependent phosphatases"/>
    <property type="match status" value="1"/>
</dbReference>
<evidence type="ECO:0000313" key="2">
    <source>
        <dbReference type="EMBL" id="MPN54548.1"/>
    </source>
</evidence>
<protein>
    <recommendedName>
        <fullName evidence="1">Calcineurin-like phosphoesterase domain-containing protein</fullName>
    </recommendedName>
</protein>
<dbReference type="AlphaFoldDB" id="A0A645IT45"/>
<dbReference type="InterPro" id="IPR024654">
    <property type="entry name" value="Calcineurin-like_PHP_lpxH"/>
</dbReference>
<dbReference type="EMBL" id="VSSQ01122883">
    <property type="protein sequence ID" value="MPN54548.1"/>
    <property type="molecule type" value="Genomic_DNA"/>
</dbReference>
<dbReference type="Pfam" id="PF12850">
    <property type="entry name" value="Metallophos_2"/>
    <property type="match status" value="1"/>
</dbReference>